<protein>
    <recommendedName>
        <fullName evidence="6">BED-type domain-containing protein</fullName>
    </recommendedName>
</protein>
<evidence type="ECO:0000313" key="8">
    <source>
        <dbReference type="Proteomes" id="UP000826234"/>
    </source>
</evidence>
<dbReference type="EMBL" id="JAIPUX010000521">
    <property type="protein sequence ID" value="KAH0626241.1"/>
    <property type="molecule type" value="Genomic_DNA"/>
</dbReference>
<keyword evidence="2 4" id="KW-0863">Zinc-finger</keyword>
<feature type="domain" description="BED-type" evidence="6">
    <location>
        <begin position="208"/>
        <end position="266"/>
    </location>
</feature>
<dbReference type="PANTHER" id="PTHR47241">
    <property type="entry name" value="FINGER PROTEIN, PUTATIVE-RELATED"/>
    <property type="match status" value="1"/>
</dbReference>
<organism evidence="7 8">
    <name type="scientific">Phrynosoma platyrhinos</name>
    <name type="common">Desert horned lizard</name>
    <dbReference type="NCBI Taxonomy" id="52577"/>
    <lineage>
        <taxon>Eukaryota</taxon>
        <taxon>Metazoa</taxon>
        <taxon>Chordata</taxon>
        <taxon>Craniata</taxon>
        <taxon>Vertebrata</taxon>
        <taxon>Euteleostomi</taxon>
        <taxon>Lepidosauria</taxon>
        <taxon>Squamata</taxon>
        <taxon>Bifurcata</taxon>
        <taxon>Unidentata</taxon>
        <taxon>Episquamata</taxon>
        <taxon>Toxicofera</taxon>
        <taxon>Iguania</taxon>
        <taxon>Phrynosomatidae</taxon>
        <taxon>Phrynosomatinae</taxon>
        <taxon>Phrynosoma</taxon>
    </lineage>
</organism>
<dbReference type="SUPFAM" id="SSF53098">
    <property type="entry name" value="Ribonuclease H-like"/>
    <property type="match status" value="1"/>
</dbReference>
<keyword evidence="8" id="KW-1185">Reference proteome</keyword>
<feature type="region of interest" description="Disordered" evidence="5">
    <location>
        <begin position="125"/>
        <end position="163"/>
    </location>
</feature>
<evidence type="ECO:0000256" key="1">
    <source>
        <dbReference type="ARBA" id="ARBA00022723"/>
    </source>
</evidence>
<feature type="compositionally biased region" description="Pro residues" evidence="5">
    <location>
        <begin position="140"/>
        <end position="156"/>
    </location>
</feature>
<evidence type="ECO:0000256" key="3">
    <source>
        <dbReference type="ARBA" id="ARBA00022833"/>
    </source>
</evidence>
<dbReference type="InterPro" id="IPR036236">
    <property type="entry name" value="Znf_C2H2_sf"/>
</dbReference>
<feature type="region of interest" description="Disordered" evidence="5">
    <location>
        <begin position="872"/>
        <end position="900"/>
    </location>
</feature>
<comment type="caution">
    <text evidence="7">The sequence shown here is derived from an EMBL/GenBank/DDBJ whole genome shotgun (WGS) entry which is preliminary data.</text>
</comment>
<evidence type="ECO:0000313" key="7">
    <source>
        <dbReference type="EMBL" id="KAH0626241.1"/>
    </source>
</evidence>
<dbReference type="Pfam" id="PF02892">
    <property type="entry name" value="zf-BED"/>
    <property type="match status" value="1"/>
</dbReference>
<feature type="region of interest" description="Disordered" evidence="5">
    <location>
        <begin position="78"/>
        <end position="106"/>
    </location>
</feature>
<proteinExistence type="predicted"/>
<evidence type="ECO:0000259" key="6">
    <source>
        <dbReference type="PROSITE" id="PS50808"/>
    </source>
</evidence>
<dbReference type="SUPFAM" id="SSF57667">
    <property type="entry name" value="beta-beta-alpha zinc fingers"/>
    <property type="match status" value="1"/>
</dbReference>
<dbReference type="InterPro" id="IPR012337">
    <property type="entry name" value="RNaseH-like_sf"/>
</dbReference>
<dbReference type="PROSITE" id="PS50808">
    <property type="entry name" value="ZF_BED"/>
    <property type="match status" value="1"/>
</dbReference>
<dbReference type="InterPro" id="IPR052865">
    <property type="entry name" value="Zinc_finger_BED"/>
</dbReference>
<evidence type="ECO:0000256" key="2">
    <source>
        <dbReference type="ARBA" id="ARBA00022771"/>
    </source>
</evidence>
<reference evidence="7 8" key="1">
    <citation type="journal article" date="2022" name="Gigascience">
        <title>A chromosome-level genome assembly and annotation of the desert horned lizard, Phrynosoma platyrhinos, provides insight into chromosomal rearrangements among reptiles.</title>
        <authorList>
            <person name="Koochekian N."/>
            <person name="Ascanio A."/>
            <person name="Farleigh K."/>
            <person name="Card D.C."/>
            <person name="Schield D.R."/>
            <person name="Castoe T.A."/>
            <person name="Jezkova T."/>
        </authorList>
    </citation>
    <scope>NUCLEOTIDE SEQUENCE [LARGE SCALE GENOMIC DNA]</scope>
    <source>
        <strain evidence="7">NK-2021</strain>
    </source>
</reference>
<gene>
    <name evidence="7" type="ORF">JD844_001088</name>
</gene>
<keyword evidence="1" id="KW-0479">Metal-binding</keyword>
<dbReference type="Proteomes" id="UP000826234">
    <property type="component" value="Unassembled WGS sequence"/>
</dbReference>
<dbReference type="SUPFAM" id="SSF140996">
    <property type="entry name" value="Hermes dimerisation domain"/>
    <property type="match status" value="1"/>
</dbReference>
<evidence type="ECO:0000256" key="5">
    <source>
        <dbReference type="SAM" id="MobiDB-lite"/>
    </source>
</evidence>
<name>A0ABQ7T9Y3_PHRPL</name>
<sequence>MMPRRSRGKRGHLATFHRRSMAIHMQGPHFPSDVQDGTVYQEGMPMVASPTTSQQMVMKEEKPSQSAVHDLFSYLKEKEEEEEEDTTEVVGAYSPTPTMSTQLVGKKSCPSEVHEVLYYLKKEQEEEKEAAEIGSLSPPNSHPPPAAPPPPSPCSSPPTMGRAIHSTGMEKLHFFTPLTHAPACSSNSKRGRERETLTESIPPPGPKKTTSAVWDYFTLDPREPCVAVCSTCQKRVRRGKDGGTRPGTTALHKHLKVHHGLHLPGVAVVPPSPLISVKERPHRTPMVFPEAMTPAFQLAHQERNQPHYSPTHPMALQLASDTAWMLAVDMHPLSYVDNEGFRRLMATAQPRWKIPSRTFFATRAVPELSKVVSRAVRQVVACSMGRTVHLAIDIWDGGQTATYMSVMGHWVAEFGGVLSRKHATLSVCSFEGSCSPDDICHKLREVLQDWLYDLKTGGVVTNNGANTAKAMRELRLKHVPCLARCLKLVAKTFLATDTQVGRLLKISRRICSLYNHSAAVRHRLLEVQANFSLHQSMRQEAWARSNSTLQMLERLYCQRQAISTMLEEEEEEEDSGSHLHLTPADWKLVKCLMEILKPFEDATMLVTRPDATLCQALPLLWFLEEQLRTLRTRYYQENNNMAAHLTTQALDCLEADPQLREMKSSMVFRVAAFLDPRFRDITTMKLGGTDVSEAAMLKEHILDLATRAYVPPGPDAEFLPVSHSTLQLPTNSSNAAGSAAWQFTMKRWRAITKSNPSMGLATEGGAAVALRELEEYLHDNVDHIGENADPMLYWQGKMGVWPTLFKVAVFYFGCPPTLASSDDLSFVATSLAAEDHPKNLSPANVKMFAFIRKNRHLIPQDWRLSLGDLSSSQSVMGPREDLDMEEEEDLLRADDEQEEE</sequence>
<dbReference type="PANTHER" id="PTHR47241:SF1">
    <property type="entry name" value="BED-TYPE DOMAIN-CONTAINING PROTEIN"/>
    <property type="match status" value="1"/>
</dbReference>
<accession>A0ABQ7T9Y3</accession>
<evidence type="ECO:0000256" key="4">
    <source>
        <dbReference type="PROSITE-ProRule" id="PRU00027"/>
    </source>
</evidence>
<feature type="region of interest" description="Disordered" evidence="5">
    <location>
        <begin position="180"/>
        <end position="209"/>
    </location>
</feature>
<feature type="compositionally biased region" description="Acidic residues" evidence="5">
    <location>
        <begin position="882"/>
        <end position="900"/>
    </location>
</feature>
<dbReference type="InterPro" id="IPR003656">
    <property type="entry name" value="Znf_BED"/>
</dbReference>
<keyword evidence="3" id="KW-0862">Zinc</keyword>
<dbReference type="SMART" id="SM00614">
    <property type="entry name" value="ZnF_BED"/>
    <property type="match status" value="1"/>
</dbReference>